<dbReference type="SMART" id="SM00271">
    <property type="entry name" value="DnaJ"/>
    <property type="match status" value="1"/>
</dbReference>
<comment type="caution">
    <text evidence="2">The sequence shown here is derived from an EMBL/GenBank/DDBJ whole genome shotgun (WGS) entry which is preliminary data.</text>
</comment>
<dbReference type="InterPro" id="IPR001623">
    <property type="entry name" value="DnaJ_domain"/>
</dbReference>
<name>A0AAD9XND7_9ROSI</name>
<dbReference type="CDD" id="cd06257">
    <property type="entry name" value="DnaJ"/>
    <property type="match status" value="1"/>
</dbReference>
<dbReference type="EMBL" id="JANJYI010000001">
    <property type="protein sequence ID" value="KAK2662372.1"/>
    <property type="molecule type" value="Genomic_DNA"/>
</dbReference>
<dbReference type="Proteomes" id="UP001280121">
    <property type="component" value="Unassembled WGS sequence"/>
</dbReference>
<dbReference type="PRINTS" id="PR00625">
    <property type="entry name" value="JDOMAIN"/>
</dbReference>
<dbReference type="AlphaFoldDB" id="A0AAD9XND7"/>
<keyword evidence="3" id="KW-1185">Reference proteome</keyword>
<feature type="domain" description="J" evidence="1">
    <location>
        <begin position="66"/>
        <end position="131"/>
    </location>
</feature>
<dbReference type="SUPFAM" id="SSF46565">
    <property type="entry name" value="Chaperone J-domain"/>
    <property type="match status" value="1"/>
</dbReference>
<evidence type="ECO:0000313" key="2">
    <source>
        <dbReference type="EMBL" id="KAK2662372.1"/>
    </source>
</evidence>
<gene>
    <name evidence="2" type="ORF">Ddye_000946</name>
</gene>
<organism evidence="2 3">
    <name type="scientific">Dipteronia dyeriana</name>
    <dbReference type="NCBI Taxonomy" id="168575"/>
    <lineage>
        <taxon>Eukaryota</taxon>
        <taxon>Viridiplantae</taxon>
        <taxon>Streptophyta</taxon>
        <taxon>Embryophyta</taxon>
        <taxon>Tracheophyta</taxon>
        <taxon>Spermatophyta</taxon>
        <taxon>Magnoliopsida</taxon>
        <taxon>eudicotyledons</taxon>
        <taxon>Gunneridae</taxon>
        <taxon>Pentapetalae</taxon>
        <taxon>rosids</taxon>
        <taxon>malvids</taxon>
        <taxon>Sapindales</taxon>
        <taxon>Sapindaceae</taxon>
        <taxon>Hippocastanoideae</taxon>
        <taxon>Acereae</taxon>
        <taxon>Dipteronia</taxon>
    </lineage>
</organism>
<sequence>MLCNKDEAGRAKELAEKKFAEKDLGGAKRYALMAQRLYSDLDGLHQLLATLDVHVSFGEKINDEVDWYRVLGVEPLADDDTIRRHYRKLALVIHPDKNKSVGAEGAFHIIHEAWSLLSPMTRSGRAYLQLKLVRI</sequence>
<dbReference type="PANTHER" id="PTHR44137:SF51">
    <property type="entry name" value="MOLECULAR CHAPERONE HSP40_DNAJ FAMILY PROTEIN"/>
    <property type="match status" value="1"/>
</dbReference>
<protein>
    <recommendedName>
        <fullName evidence="1">J domain-containing protein</fullName>
    </recommendedName>
</protein>
<proteinExistence type="predicted"/>
<dbReference type="InterPro" id="IPR036869">
    <property type="entry name" value="J_dom_sf"/>
</dbReference>
<evidence type="ECO:0000313" key="3">
    <source>
        <dbReference type="Proteomes" id="UP001280121"/>
    </source>
</evidence>
<dbReference type="PANTHER" id="PTHR44137">
    <property type="entry name" value="BNAC03G44070D PROTEIN"/>
    <property type="match status" value="1"/>
</dbReference>
<evidence type="ECO:0000259" key="1">
    <source>
        <dbReference type="PROSITE" id="PS50076"/>
    </source>
</evidence>
<dbReference type="Pfam" id="PF00226">
    <property type="entry name" value="DnaJ"/>
    <property type="match status" value="1"/>
</dbReference>
<dbReference type="Gene3D" id="1.10.287.110">
    <property type="entry name" value="DnaJ domain"/>
    <property type="match status" value="1"/>
</dbReference>
<reference evidence="2" key="1">
    <citation type="journal article" date="2023" name="Plant J.">
        <title>Genome sequences and population genomics provide insights into the demographic history, inbreeding, and mutation load of two 'living fossil' tree species of Dipteronia.</title>
        <authorList>
            <person name="Feng Y."/>
            <person name="Comes H.P."/>
            <person name="Chen J."/>
            <person name="Zhu S."/>
            <person name="Lu R."/>
            <person name="Zhang X."/>
            <person name="Li P."/>
            <person name="Qiu J."/>
            <person name="Olsen K.M."/>
            <person name="Qiu Y."/>
        </authorList>
    </citation>
    <scope>NUCLEOTIDE SEQUENCE</scope>
    <source>
        <strain evidence="2">KIB01</strain>
    </source>
</reference>
<accession>A0AAD9XND7</accession>
<dbReference type="PROSITE" id="PS50076">
    <property type="entry name" value="DNAJ_2"/>
    <property type="match status" value="1"/>
</dbReference>